<reference evidence="1" key="1">
    <citation type="journal article" date="2014" name="Front. Microbiol.">
        <title>High frequency of phylogenetically diverse reductive dehalogenase-homologous genes in deep subseafloor sedimentary metagenomes.</title>
        <authorList>
            <person name="Kawai M."/>
            <person name="Futagami T."/>
            <person name="Toyoda A."/>
            <person name="Takaki Y."/>
            <person name="Nishi S."/>
            <person name="Hori S."/>
            <person name="Arai W."/>
            <person name="Tsubouchi T."/>
            <person name="Morono Y."/>
            <person name="Uchiyama I."/>
            <person name="Ito T."/>
            <person name="Fujiyama A."/>
            <person name="Inagaki F."/>
            <person name="Takami H."/>
        </authorList>
    </citation>
    <scope>NUCLEOTIDE SEQUENCE</scope>
    <source>
        <strain evidence="1">Expedition CK06-06</strain>
    </source>
</reference>
<accession>X0YQW4</accession>
<protein>
    <submittedName>
        <fullName evidence="1">Uncharacterized protein</fullName>
    </submittedName>
</protein>
<comment type="caution">
    <text evidence="1">The sequence shown here is derived from an EMBL/GenBank/DDBJ whole genome shotgun (WGS) entry which is preliminary data.</text>
</comment>
<feature type="non-terminal residue" evidence="1">
    <location>
        <position position="1"/>
    </location>
</feature>
<gene>
    <name evidence="1" type="ORF">S01H1_77413</name>
</gene>
<evidence type="ECO:0000313" key="1">
    <source>
        <dbReference type="EMBL" id="GAG50813.1"/>
    </source>
</evidence>
<organism evidence="1">
    <name type="scientific">marine sediment metagenome</name>
    <dbReference type="NCBI Taxonomy" id="412755"/>
    <lineage>
        <taxon>unclassified sequences</taxon>
        <taxon>metagenomes</taxon>
        <taxon>ecological metagenomes</taxon>
    </lineage>
</organism>
<feature type="non-terminal residue" evidence="1">
    <location>
        <position position="233"/>
    </location>
</feature>
<name>X0YQW4_9ZZZZ</name>
<dbReference type="AlphaFoldDB" id="X0YQW4"/>
<sequence length="233" mass="27089">NDYRALMNNFPELKKILRKKITGQQYTYDEAVRVYLWDKQGASIPGISKRDQANLARIVREDPNLQSFADGVLLITKKDSYIDPPNYWQGQTIIGDLNTITTKVNRSEYIKEFITNVDIIFSEQNLVKIEAVYGSRVRESIENSIFRMKNGTNRTSGNDRQTNMWYNWLNRSIGAIMFFNRRSAILQLISSVNFINWSDNNPFMAGKAFANQTQYWADVVMLFNSSKLKQRRA</sequence>
<dbReference type="EMBL" id="BARS01052019">
    <property type="protein sequence ID" value="GAG50813.1"/>
    <property type="molecule type" value="Genomic_DNA"/>
</dbReference>
<proteinExistence type="predicted"/>